<protein>
    <submittedName>
        <fullName evidence="1 3">Uncharacterized protein</fullName>
    </submittedName>
</protein>
<reference evidence="3" key="2">
    <citation type="submission" date="2020-04" db="EMBL/GenBank/DDBJ databases">
        <authorList>
            <consortium name="NCBI Genome Project"/>
        </authorList>
    </citation>
    <scope>NUCLEOTIDE SEQUENCE</scope>
    <source>
        <strain evidence="3">CBS 304.34</strain>
    </source>
</reference>
<organism evidence="1">
    <name type="scientific">Mytilinidion resinicola</name>
    <dbReference type="NCBI Taxonomy" id="574789"/>
    <lineage>
        <taxon>Eukaryota</taxon>
        <taxon>Fungi</taxon>
        <taxon>Dikarya</taxon>
        <taxon>Ascomycota</taxon>
        <taxon>Pezizomycotina</taxon>
        <taxon>Dothideomycetes</taxon>
        <taxon>Pleosporomycetidae</taxon>
        <taxon>Mytilinidiales</taxon>
        <taxon>Mytilinidiaceae</taxon>
        <taxon>Mytilinidion</taxon>
    </lineage>
</organism>
<dbReference type="Proteomes" id="UP000504636">
    <property type="component" value="Unplaced"/>
</dbReference>
<dbReference type="GeneID" id="54453846"/>
<dbReference type="OrthoDB" id="5408347at2759"/>
<reference evidence="1 3" key="1">
    <citation type="journal article" date="2020" name="Stud. Mycol.">
        <title>101 Dothideomycetes genomes: a test case for predicting lifestyles and emergence of pathogens.</title>
        <authorList>
            <person name="Haridas S."/>
            <person name="Albert R."/>
            <person name="Binder M."/>
            <person name="Bloem J."/>
            <person name="Labutti K."/>
            <person name="Salamov A."/>
            <person name="Andreopoulos B."/>
            <person name="Baker S."/>
            <person name="Barry K."/>
            <person name="Bills G."/>
            <person name="Bluhm B."/>
            <person name="Cannon C."/>
            <person name="Castanera R."/>
            <person name="Culley D."/>
            <person name="Daum C."/>
            <person name="Ezra D."/>
            <person name="Gonzalez J."/>
            <person name="Henrissat B."/>
            <person name="Kuo A."/>
            <person name="Liang C."/>
            <person name="Lipzen A."/>
            <person name="Lutzoni F."/>
            <person name="Magnuson J."/>
            <person name="Mondo S."/>
            <person name="Nolan M."/>
            <person name="Ohm R."/>
            <person name="Pangilinan J."/>
            <person name="Park H.-J."/>
            <person name="Ramirez L."/>
            <person name="Alfaro M."/>
            <person name="Sun H."/>
            <person name="Tritt A."/>
            <person name="Yoshinaga Y."/>
            <person name="Zwiers L.-H."/>
            <person name="Turgeon B."/>
            <person name="Goodwin S."/>
            <person name="Spatafora J."/>
            <person name="Crous P."/>
            <person name="Grigoriev I."/>
        </authorList>
    </citation>
    <scope>NUCLEOTIDE SEQUENCE</scope>
    <source>
        <strain evidence="1 3">CBS 304.34</strain>
    </source>
</reference>
<dbReference type="RefSeq" id="XP_033570208.1">
    <property type="nucleotide sequence ID" value="XM_033712953.1"/>
</dbReference>
<evidence type="ECO:0000313" key="3">
    <source>
        <dbReference type="RefSeq" id="XP_033570208.1"/>
    </source>
</evidence>
<sequence length="209" mass="22610">MVSYGVTSATLFFAPSRRPYILTTTSPSFERAANNGRGEWSYISPVAPCPVTMPPDLEHDLTSLRAKYLVGTVTSNGGLVAVLEEGGKIKILSLAGAVKGGIGCKREVDEQCVVQLSSQEKASPTSLRFLESPEGLYVFAIDQKGKLIRHKWTDQKVENDWEDEPAPPAELPSIEPIPQMAELPSNFTSWELPAVSSIKVGGQSVISYG</sequence>
<reference evidence="3" key="3">
    <citation type="submission" date="2025-04" db="UniProtKB">
        <authorList>
            <consortium name="RefSeq"/>
        </authorList>
    </citation>
    <scope>IDENTIFICATION</scope>
    <source>
        <strain evidence="3">CBS 304.34</strain>
    </source>
</reference>
<keyword evidence="2" id="KW-1185">Reference proteome</keyword>
<dbReference type="AlphaFoldDB" id="A0A6A6Y5E2"/>
<dbReference type="EMBL" id="MU003718">
    <property type="protein sequence ID" value="KAF2803244.1"/>
    <property type="molecule type" value="Genomic_DNA"/>
</dbReference>
<accession>A0A6A6Y5E2</accession>
<proteinExistence type="predicted"/>
<gene>
    <name evidence="1 3" type="ORF">BDZ99DRAFT_169639</name>
</gene>
<evidence type="ECO:0000313" key="2">
    <source>
        <dbReference type="Proteomes" id="UP000504636"/>
    </source>
</evidence>
<evidence type="ECO:0000313" key="1">
    <source>
        <dbReference type="EMBL" id="KAF2803244.1"/>
    </source>
</evidence>
<name>A0A6A6Y5E2_9PEZI</name>